<dbReference type="InterPro" id="IPR004175">
    <property type="entry name" value="RNA_CPDase"/>
</dbReference>
<dbReference type="Gene3D" id="3.90.1140.10">
    <property type="entry name" value="Cyclic phosphodiesterase"/>
    <property type="match status" value="1"/>
</dbReference>
<dbReference type="InterPro" id="IPR009097">
    <property type="entry name" value="Cyclic_Pdiesterase"/>
</dbReference>
<feature type="short sequence motif" description="HXTX 1" evidence="2">
    <location>
        <begin position="47"/>
        <end position="50"/>
    </location>
</feature>
<feature type="active site" description="Proton acceptor" evidence="2">
    <location>
        <position position="135"/>
    </location>
</feature>
<dbReference type="EC" id="3.1.4.58" evidence="2"/>
<keyword evidence="1 2" id="KW-0378">Hydrolase</keyword>
<dbReference type="PANTHER" id="PTHR35561">
    <property type="entry name" value="RNA 2',3'-CYCLIC PHOSPHODIESTERASE"/>
    <property type="match status" value="1"/>
</dbReference>
<dbReference type="PANTHER" id="PTHR35561:SF1">
    <property type="entry name" value="RNA 2',3'-CYCLIC PHOSPHODIESTERASE"/>
    <property type="match status" value="1"/>
</dbReference>
<dbReference type="RefSeq" id="WP_243537467.1">
    <property type="nucleotide sequence ID" value="NZ_CP093442.1"/>
</dbReference>
<evidence type="ECO:0000256" key="2">
    <source>
        <dbReference type="HAMAP-Rule" id="MF_01940"/>
    </source>
</evidence>
<dbReference type="HAMAP" id="MF_01940">
    <property type="entry name" value="RNA_CPDase"/>
    <property type="match status" value="1"/>
</dbReference>
<evidence type="ECO:0000313" key="4">
    <source>
        <dbReference type="Proteomes" id="UP000830116"/>
    </source>
</evidence>
<protein>
    <recommendedName>
        <fullName evidence="2">RNA 2',3'-cyclic phosphodiesterase</fullName>
        <shortName evidence="2">RNA 2',3'-CPDase</shortName>
        <ecNumber evidence="2">3.1.4.58</ecNumber>
    </recommendedName>
</protein>
<reference evidence="3" key="1">
    <citation type="submission" date="2022-03" db="EMBL/GenBank/DDBJ databases">
        <title>Genome Identification and Characterization of new species Bdellovibrio reynosense LBG001 sp. nov. from a Mexico soil sample.</title>
        <authorList>
            <person name="Camilli A."/>
            <person name="Ajao Y."/>
            <person name="Guo X."/>
        </authorList>
    </citation>
    <scope>NUCLEOTIDE SEQUENCE</scope>
    <source>
        <strain evidence="3">LBG001</strain>
    </source>
</reference>
<gene>
    <name evidence="3" type="primary">thpR</name>
    <name evidence="3" type="ORF">MNR06_15675</name>
</gene>
<dbReference type="Pfam" id="PF13563">
    <property type="entry name" value="2_5_RNA_ligase2"/>
    <property type="match status" value="1"/>
</dbReference>
<dbReference type="Proteomes" id="UP000830116">
    <property type="component" value="Chromosome"/>
</dbReference>
<proteinExistence type="inferred from homology"/>
<sequence>MTTRRLFLALNATDPLSQSFLPTYKKIKINFDKREIDVKWVPIDNFHVTVTFFGDTPEQNIPRIEEVLNQVCANFAPFDLKIDDVGAFSNEHDARVLWLGVQKKRRFQELKEELEHTFLEAGLLKHKEERDFSPHLTFGRLRNPRSVKDMISPFKRKSFGKIHVNEIVLYESKLQGHYPVYIPIYRAKLTGEEKPLEEEAYSTNDFQI</sequence>
<feature type="short sequence motif" description="HXTX 2" evidence="2">
    <location>
        <begin position="135"/>
        <end position="138"/>
    </location>
</feature>
<evidence type="ECO:0000313" key="3">
    <source>
        <dbReference type="EMBL" id="UOF01138.1"/>
    </source>
</evidence>
<organism evidence="3 4">
    <name type="scientific">Bdellovibrio reynosensis</name>
    <dbReference type="NCBI Taxonomy" id="2835041"/>
    <lineage>
        <taxon>Bacteria</taxon>
        <taxon>Pseudomonadati</taxon>
        <taxon>Bdellovibrionota</taxon>
        <taxon>Bdellovibrionia</taxon>
        <taxon>Bdellovibrionales</taxon>
        <taxon>Pseudobdellovibrionaceae</taxon>
        <taxon>Bdellovibrio</taxon>
    </lineage>
</organism>
<comment type="similarity">
    <text evidence="2">Belongs to the 2H phosphoesterase superfamily. ThpR family.</text>
</comment>
<dbReference type="NCBIfam" id="TIGR02258">
    <property type="entry name" value="2_5_ligase"/>
    <property type="match status" value="1"/>
</dbReference>
<keyword evidence="4" id="KW-1185">Reference proteome</keyword>
<evidence type="ECO:0000256" key="1">
    <source>
        <dbReference type="ARBA" id="ARBA00022801"/>
    </source>
</evidence>
<comment type="catalytic activity">
    <reaction evidence="2">
        <text>a 3'-end 2',3'-cyclophospho-ribonucleotide-RNA + H2O = a 3'-end 2'-phospho-ribonucleotide-RNA + H(+)</text>
        <dbReference type="Rhea" id="RHEA:11828"/>
        <dbReference type="Rhea" id="RHEA-COMP:10464"/>
        <dbReference type="Rhea" id="RHEA-COMP:17353"/>
        <dbReference type="ChEBI" id="CHEBI:15377"/>
        <dbReference type="ChEBI" id="CHEBI:15378"/>
        <dbReference type="ChEBI" id="CHEBI:83064"/>
        <dbReference type="ChEBI" id="CHEBI:173113"/>
        <dbReference type="EC" id="3.1.4.58"/>
    </reaction>
</comment>
<accession>A0ABY4CC93</accession>
<feature type="active site" description="Proton donor" evidence="2">
    <location>
        <position position="47"/>
    </location>
</feature>
<name>A0ABY4CC93_9BACT</name>
<dbReference type="SUPFAM" id="SSF55144">
    <property type="entry name" value="LigT-like"/>
    <property type="match status" value="1"/>
</dbReference>
<comment type="function">
    <text evidence="2">Hydrolyzes RNA 2',3'-cyclic phosphodiester to an RNA 2'-phosphomonoester.</text>
</comment>
<dbReference type="EMBL" id="CP093442">
    <property type="protein sequence ID" value="UOF01138.1"/>
    <property type="molecule type" value="Genomic_DNA"/>
</dbReference>